<reference evidence="3 4" key="1">
    <citation type="submission" date="2018-10" db="EMBL/GenBank/DDBJ databases">
        <title>Genomic Encyclopedia of Archaeal and Bacterial Type Strains, Phase II (KMG-II): from individual species to whole genera.</title>
        <authorList>
            <person name="Goeker M."/>
        </authorList>
    </citation>
    <scope>NUCLEOTIDE SEQUENCE [LARGE SCALE GENOMIC DNA]</scope>
    <source>
        <strain evidence="3 4">VM1</strain>
    </source>
</reference>
<dbReference type="Proteomes" id="UP000280842">
    <property type="component" value="Unassembled WGS sequence"/>
</dbReference>
<dbReference type="EMBL" id="REFO01000010">
    <property type="protein sequence ID" value="RMA97844.1"/>
    <property type="molecule type" value="Genomic_DNA"/>
</dbReference>
<sequence length="133" mass="15224">MNWSNIIFVVLIAGLVLFFLYKKGIILANFEKVDPKEAYQMIKKEKDIYILDVRTPAEVKTDGKIPKSHLIPLYELPKKVDKIPKNKKILVYCRSGNRSISASRLLSSLGYKVYNINGGIIEWKKEGLPISKK</sequence>
<evidence type="ECO:0000256" key="1">
    <source>
        <dbReference type="SAM" id="Phobius"/>
    </source>
</evidence>
<organism evidence="3 4">
    <name type="scientific">Hydrogenothermus marinus</name>
    <dbReference type="NCBI Taxonomy" id="133270"/>
    <lineage>
        <taxon>Bacteria</taxon>
        <taxon>Pseudomonadati</taxon>
        <taxon>Aquificota</taxon>
        <taxon>Aquificia</taxon>
        <taxon>Aquificales</taxon>
        <taxon>Hydrogenothermaceae</taxon>
        <taxon>Hydrogenothermus</taxon>
    </lineage>
</organism>
<gene>
    <name evidence="3" type="ORF">CLV39_0473</name>
</gene>
<accession>A0A3M0BMZ7</accession>
<dbReference type="AlphaFoldDB" id="A0A3M0BMZ7"/>
<keyword evidence="1" id="KW-0812">Transmembrane</keyword>
<dbReference type="PANTHER" id="PTHR43031:SF1">
    <property type="entry name" value="PYRIDINE NUCLEOTIDE-DISULPHIDE OXIDOREDUCTASE"/>
    <property type="match status" value="1"/>
</dbReference>
<feature type="transmembrane region" description="Helical" evidence="1">
    <location>
        <begin position="6"/>
        <end position="22"/>
    </location>
</feature>
<dbReference type="OrthoDB" id="9800872at2"/>
<proteinExistence type="predicted"/>
<dbReference type="InterPro" id="IPR001763">
    <property type="entry name" value="Rhodanese-like_dom"/>
</dbReference>
<keyword evidence="1" id="KW-0472">Membrane</keyword>
<dbReference type="InterPro" id="IPR050229">
    <property type="entry name" value="GlpE_sulfurtransferase"/>
</dbReference>
<dbReference type="CDD" id="cd00158">
    <property type="entry name" value="RHOD"/>
    <property type="match status" value="1"/>
</dbReference>
<feature type="domain" description="Rhodanese" evidence="2">
    <location>
        <begin position="44"/>
        <end position="132"/>
    </location>
</feature>
<dbReference type="RefSeq" id="WP_121922605.1">
    <property type="nucleotide sequence ID" value="NZ_REFO01000010.1"/>
</dbReference>
<keyword evidence="4" id="KW-1185">Reference proteome</keyword>
<name>A0A3M0BMZ7_9AQUI</name>
<evidence type="ECO:0000313" key="3">
    <source>
        <dbReference type="EMBL" id="RMA97844.1"/>
    </source>
</evidence>
<dbReference type="SMART" id="SM00450">
    <property type="entry name" value="RHOD"/>
    <property type="match status" value="1"/>
</dbReference>
<comment type="caution">
    <text evidence="3">The sequence shown here is derived from an EMBL/GenBank/DDBJ whole genome shotgun (WGS) entry which is preliminary data.</text>
</comment>
<evidence type="ECO:0000313" key="4">
    <source>
        <dbReference type="Proteomes" id="UP000280842"/>
    </source>
</evidence>
<protein>
    <submittedName>
        <fullName evidence="3">Rhodanese-related sulfurtransferase</fullName>
    </submittedName>
</protein>
<keyword evidence="1" id="KW-1133">Transmembrane helix</keyword>
<dbReference type="Pfam" id="PF00581">
    <property type="entry name" value="Rhodanese"/>
    <property type="match status" value="1"/>
</dbReference>
<evidence type="ECO:0000259" key="2">
    <source>
        <dbReference type="PROSITE" id="PS50206"/>
    </source>
</evidence>
<dbReference type="SUPFAM" id="SSF52821">
    <property type="entry name" value="Rhodanese/Cell cycle control phosphatase"/>
    <property type="match status" value="1"/>
</dbReference>
<dbReference type="GO" id="GO:0016740">
    <property type="term" value="F:transferase activity"/>
    <property type="evidence" value="ECO:0007669"/>
    <property type="project" value="UniProtKB-KW"/>
</dbReference>
<keyword evidence="3" id="KW-0808">Transferase</keyword>
<dbReference type="InterPro" id="IPR036873">
    <property type="entry name" value="Rhodanese-like_dom_sf"/>
</dbReference>
<dbReference type="Gene3D" id="3.40.250.10">
    <property type="entry name" value="Rhodanese-like domain"/>
    <property type="match status" value="1"/>
</dbReference>
<dbReference type="PANTHER" id="PTHR43031">
    <property type="entry name" value="FAD-DEPENDENT OXIDOREDUCTASE"/>
    <property type="match status" value="1"/>
</dbReference>
<dbReference type="PROSITE" id="PS50206">
    <property type="entry name" value="RHODANESE_3"/>
    <property type="match status" value="1"/>
</dbReference>